<keyword evidence="7" id="KW-1185">Reference proteome</keyword>
<dbReference type="VEuPathDB" id="FungiDB:Z518_00629"/>
<feature type="domain" description="Glycosyltransferase family 28 N-terminal" evidence="4">
    <location>
        <begin position="101"/>
        <end position="173"/>
    </location>
</feature>
<gene>
    <name evidence="6" type="ORF">Z518_00629</name>
</gene>
<feature type="compositionally biased region" description="Low complexity" evidence="3">
    <location>
        <begin position="668"/>
        <end position="687"/>
    </location>
</feature>
<dbReference type="RefSeq" id="XP_013276685.1">
    <property type="nucleotide sequence ID" value="XM_013421231.1"/>
</dbReference>
<dbReference type="FunFam" id="3.40.50.2000:FF:000268">
    <property type="entry name" value="Glycosyltransferase family 1 protein"/>
    <property type="match status" value="1"/>
</dbReference>
<evidence type="ECO:0000256" key="1">
    <source>
        <dbReference type="ARBA" id="ARBA00022679"/>
    </source>
</evidence>
<accession>A0A0D2IU12</accession>
<dbReference type="SUPFAM" id="SSF53756">
    <property type="entry name" value="UDP-Glycosyltransferase/glycogen phosphorylase"/>
    <property type="match status" value="1"/>
</dbReference>
<dbReference type="InterPro" id="IPR002213">
    <property type="entry name" value="UDP_glucos_trans"/>
</dbReference>
<evidence type="ECO:0000313" key="7">
    <source>
        <dbReference type="Proteomes" id="UP000053617"/>
    </source>
</evidence>
<keyword evidence="1" id="KW-0808">Transferase</keyword>
<evidence type="ECO:0000313" key="6">
    <source>
        <dbReference type="EMBL" id="KIX09549.1"/>
    </source>
</evidence>
<dbReference type="PANTHER" id="PTHR48050">
    <property type="entry name" value="STEROL 3-BETA-GLUCOSYLTRANSFERASE"/>
    <property type="match status" value="1"/>
</dbReference>
<dbReference type="STRING" id="1442369.A0A0D2IU12"/>
<evidence type="ECO:0000259" key="5">
    <source>
        <dbReference type="Pfam" id="PF06722"/>
    </source>
</evidence>
<organism evidence="6 7">
    <name type="scientific">Rhinocladiella mackenziei CBS 650.93</name>
    <dbReference type="NCBI Taxonomy" id="1442369"/>
    <lineage>
        <taxon>Eukaryota</taxon>
        <taxon>Fungi</taxon>
        <taxon>Dikarya</taxon>
        <taxon>Ascomycota</taxon>
        <taxon>Pezizomycotina</taxon>
        <taxon>Eurotiomycetes</taxon>
        <taxon>Chaetothyriomycetidae</taxon>
        <taxon>Chaetothyriales</taxon>
        <taxon>Herpotrichiellaceae</taxon>
        <taxon>Rhinocladiella</taxon>
    </lineage>
</organism>
<dbReference type="FunFam" id="3.40.50.2000:FF:000009">
    <property type="entry name" value="Sterol 3-beta-glucosyltransferase UGT80A2"/>
    <property type="match status" value="1"/>
</dbReference>
<dbReference type="InterPro" id="IPR050426">
    <property type="entry name" value="Glycosyltransferase_28"/>
</dbReference>
<proteinExistence type="predicted"/>
<dbReference type="GO" id="GO:0016906">
    <property type="term" value="F:sterol 3-beta-glucosyltransferase activity"/>
    <property type="evidence" value="ECO:0007669"/>
    <property type="project" value="UniProtKB-ARBA"/>
</dbReference>
<feature type="domain" description="Erythromycin biosynthesis protein CIII-like C-terminal" evidence="5">
    <location>
        <begin position="429"/>
        <end position="518"/>
    </location>
</feature>
<dbReference type="GeneID" id="25288700"/>
<protein>
    <recommendedName>
        <fullName evidence="8">Glycosyltransferase family 28 N-terminal domain-containing protein</fullName>
    </recommendedName>
</protein>
<dbReference type="Pfam" id="PF06722">
    <property type="entry name" value="EryCIII-like_C"/>
    <property type="match status" value="1"/>
</dbReference>
<reference evidence="6 7" key="1">
    <citation type="submission" date="2015-01" db="EMBL/GenBank/DDBJ databases">
        <title>The Genome Sequence of Rhinocladiella mackenzie CBS 650.93.</title>
        <authorList>
            <consortium name="The Broad Institute Genomics Platform"/>
            <person name="Cuomo C."/>
            <person name="de Hoog S."/>
            <person name="Gorbushina A."/>
            <person name="Stielow B."/>
            <person name="Teixiera M."/>
            <person name="Abouelleil A."/>
            <person name="Chapman S.B."/>
            <person name="Priest M."/>
            <person name="Young S.K."/>
            <person name="Wortman J."/>
            <person name="Nusbaum C."/>
            <person name="Birren B."/>
        </authorList>
    </citation>
    <scope>NUCLEOTIDE SEQUENCE [LARGE SCALE GENOMIC DNA]</scope>
    <source>
        <strain evidence="6 7">CBS 650.93</strain>
    </source>
</reference>
<dbReference type="Gene3D" id="3.40.50.2000">
    <property type="entry name" value="Glycogen Phosphorylase B"/>
    <property type="match status" value="2"/>
</dbReference>
<feature type="region of interest" description="Disordered" evidence="3">
    <location>
        <begin position="641"/>
        <end position="698"/>
    </location>
</feature>
<dbReference type="HOGENOM" id="CLU_000537_1_0_1"/>
<dbReference type="PANTHER" id="PTHR48050:SF13">
    <property type="entry name" value="STEROL 3-BETA-GLUCOSYLTRANSFERASE UGT80A2"/>
    <property type="match status" value="1"/>
</dbReference>
<evidence type="ECO:0000259" key="4">
    <source>
        <dbReference type="Pfam" id="PF03033"/>
    </source>
</evidence>
<evidence type="ECO:0008006" key="8">
    <source>
        <dbReference type="Google" id="ProtNLM"/>
    </source>
</evidence>
<dbReference type="Pfam" id="PF03033">
    <property type="entry name" value="Glyco_transf_28"/>
    <property type="match status" value="1"/>
</dbReference>
<dbReference type="InterPro" id="IPR004276">
    <property type="entry name" value="GlycoTrans_28_N"/>
</dbReference>
<dbReference type="InterPro" id="IPR010610">
    <property type="entry name" value="EryCIII-like_C"/>
</dbReference>
<dbReference type="Proteomes" id="UP000053617">
    <property type="component" value="Unassembled WGS sequence"/>
</dbReference>
<evidence type="ECO:0000256" key="3">
    <source>
        <dbReference type="SAM" id="MobiDB-lite"/>
    </source>
</evidence>
<evidence type="ECO:0000256" key="2">
    <source>
        <dbReference type="ARBA" id="ARBA00023098"/>
    </source>
</evidence>
<dbReference type="OrthoDB" id="5835829at2759"/>
<dbReference type="GO" id="GO:0006629">
    <property type="term" value="P:lipid metabolic process"/>
    <property type="evidence" value="ECO:0007669"/>
    <property type="project" value="UniProtKB-KW"/>
</dbReference>
<dbReference type="CDD" id="cd03784">
    <property type="entry name" value="GT1_Gtf-like"/>
    <property type="match status" value="1"/>
</dbReference>
<name>A0A0D2IU12_9EURO</name>
<sequence length="946" mass="103970">MSPPQTSEDTDQEDHNYQDIASLCPPLFYPSNRCTTRTDIDDNGSIGIDIKQSNTVFSDHLAPHVQAQLQQAIHADDARLERPSLPGVSAEISQHPLHLNIVIQVVGSRGDIQPFVALGKTLREIYGHRVRIATHAAFKSLVQREGLEFFCIGGNPEALMKFMVKNPGLLPHYEALRSGDVLKQRKCLYEVLKGCWRSCIEAGDGMGPRPRNEDYAGLREWSSTETNAKPFVADVIIANPPSFAHVHCAERLGIPLHLMFTMPWTPTQAFPHPLTTLRSSNVDRGLANLISYFLVENIIWHGLGDVINLFRWRCLHLEPLSIMWAPGISQRLRLHFTYAWSPALLAKPPDWGPNISVAGYFQLPPLASPPEVPDELLRFLADGPPPIYIGFGSIVVRDPGAMTKIIFDAIAEAGVRAIVSVGWAGLGGEDIPQDVHLISDIPHSWLFERVSAVVHHGGAGTTAAGLMAGKPTVIIPFFGDQHFWGKIVAQTGAGPRPIPYKALTAKALAAAISQALLPPMVATARCLSDQIRHEHGCETGAEIFHAKLPLSKLRCSVVPHHAAIWKVKRTQIRLCSLAATTLCKEGLLQKDDLELYRSQEYELEGGPWDPISGTITTLLGAFGRLTQEFVDLPIHLVQTFQPPNPEHQGPCGLFPEGDGISHADEPRSPGTTSSATSPKPSATLSAADKAAQRHNSRHFGVPESFRRRLLKKQLEAELCGSFGRRASLRRHQHDHHFLHKGGPKALLQTIRDISLDVSSNIASSFANIAGAGLGFPVTLTMSLALGFHNAPKLYGDRTVRPPPSTHVTNFTRGLKNGLHEFWNEMSDAVTGIIFLPLHGARDDGIVGFTRGIGMGAGGLALKPMAAIFGFPAYTLSGLHKELQKRNILDFTAYIDAARTAQGRDEWDRATDEEKKEIIKRWGELVRDHVEGQKSKRATLWNRRSVF</sequence>
<dbReference type="EMBL" id="KN847475">
    <property type="protein sequence ID" value="KIX09549.1"/>
    <property type="molecule type" value="Genomic_DNA"/>
</dbReference>
<dbReference type="AlphaFoldDB" id="A0A0D2IU12"/>
<keyword evidence="2" id="KW-0443">Lipid metabolism</keyword>
<dbReference type="GO" id="GO:0005975">
    <property type="term" value="P:carbohydrate metabolic process"/>
    <property type="evidence" value="ECO:0007669"/>
    <property type="project" value="InterPro"/>
</dbReference>